<accession>A0AAV1SP27</accession>
<dbReference type="EMBL" id="CAWUPB010001195">
    <property type="protein sequence ID" value="CAK7355436.1"/>
    <property type="molecule type" value="Genomic_DNA"/>
</dbReference>
<proteinExistence type="predicted"/>
<protein>
    <submittedName>
        <fullName evidence="1">Uncharacterized protein</fullName>
    </submittedName>
</protein>
<keyword evidence="2" id="KW-1185">Reference proteome</keyword>
<sequence>MENRLDKLESDVKKIPGIEGRLERIGSNMNLMMQQMKETQHSLRTFAETSGDEPESPCGIRASLDLEPLWRRTTRMRRGSGPASIQREEHGLYYVGCIEIPSAITSCGVTRGLPTKPILHEYNGESKGYAISVMRSGMRATGVSKGSCMSYSVSESDEASQAEGNFEPMGDGDSLGEWSYLLISSWVRPNHVLSSLRERSTGETKDD</sequence>
<evidence type="ECO:0000313" key="2">
    <source>
        <dbReference type="Proteomes" id="UP001314170"/>
    </source>
</evidence>
<dbReference type="AlphaFoldDB" id="A0AAV1SP27"/>
<organism evidence="1 2">
    <name type="scientific">Dovyalis caffra</name>
    <dbReference type="NCBI Taxonomy" id="77055"/>
    <lineage>
        <taxon>Eukaryota</taxon>
        <taxon>Viridiplantae</taxon>
        <taxon>Streptophyta</taxon>
        <taxon>Embryophyta</taxon>
        <taxon>Tracheophyta</taxon>
        <taxon>Spermatophyta</taxon>
        <taxon>Magnoliopsida</taxon>
        <taxon>eudicotyledons</taxon>
        <taxon>Gunneridae</taxon>
        <taxon>Pentapetalae</taxon>
        <taxon>rosids</taxon>
        <taxon>fabids</taxon>
        <taxon>Malpighiales</taxon>
        <taxon>Salicaceae</taxon>
        <taxon>Flacourtieae</taxon>
        <taxon>Dovyalis</taxon>
    </lineage>
</organism>
<reference evidence="1 2" key="1">
    <citation type="submission" date="2024-01" db="EMBL/GenBank/DDBJ databases">
        <authorList>
            <person name="Waweru B."/>
        </authorList>
    </citation>
    <scope>NUCLEOTIDE SEQUENCE [LARGE SCALE GENOMIC DNA]</scope>
</reference>
<evidence type="ECO:0000313" key="1">
    <source>
        <dbReference type="EMBL" id="CAK7355436.1"/>
    </source>
</evidence>
<gene>
    <name evidence="1" type="ORF">DCAF_LOCUS25696</name>
</gene>
<dbReference type="Proteomes" id="UP001314170">
    <property type="component" value="Unassembled WGS sequence"/>
</dbReference>
<name>A0AAV1SP27_9ROSI</name>
<comment type="caution">
    <text evidence="1">The sequence shown here is derived from an EMBL/GenBank/DDBJ whole genome shotgun (WGS) entry which is preliminary data.</text>
</comment>